<sequence>MSLKNYGVLKGIPTNFRNSWQANNHYQIKIDTKGDFFRIAVNVRSSETPSDLFYSIIDGFTHPILNILQGLAFGYNTLPSKVNSGALDYIRGNLFDISTMKIIPDEQTGKNNDLNDLFDFYIKKAIDEKGIVYAFGEKWSPSKPHDKYFTDIPDQGIHDIHMNQGNPRSGGFSNDNGVWQDGGMLINYPSSGNWVAIFLRFQSQAIHTDDVTGHPVTATQPVPDPSVPGTPTPAEPDPVTVSEDSLVKIVAALVNPKGQEEGNEKVLLFNPTESAIDLKDWSLANNMKKKETLSGLIPSGGTLTIQLSKNTPLSNKGGIISLLEAKGLKVDGVSYTKEQASKEGRWITF</sequence>
<dbReference type="Pfam" id="PF10042">
    <property type="entry name" value="DUF2278"/>
    <property type="match status" value="1"/>
</dbReference>
<organism evidence="2 3">
    <name type="scientific">Pseudarcicella hirudinis</name>
    <dbReference type="NCBI Taxonomy" id="1079859"/>
    <lineage>
        <taxon>Bacteria</taxon>
        <taxon>Pseudomonadati</taxon>
        <taxon>Bacteroidota</taxon>
        <taxon>Cytophagia</taxon>
        <taxon>Cytophagales</taxon>
        <taxon>Flectobacillaceae</taxon>
        <taxon>Pseudarcicella</taxon>
    </lineage>
</organism>
<dbReference type="InterPro" id="IPR036415">
    <property type="entry name" value="Lamin_tail_dom_sf"/>
</dbReference>
<dbReference type="Proteomes" id="UP000199306">
    <property type="component" value="Unassembled WGS sequence"/>
</dbReference>
<gene>
    <name evidence="2" type="ORF">SAMN04515674_101220</name>
</gene>
<dbReference type="InterPro" id="IPR019268">
    <property type="entry name" value="DUF2278"/>
</dbReference>
<dbReference type="AlphaFoldDB" id="A0A1I5MB68"/>
<reference evidence="2 3" key="1">
    <citation type="submission" date="2016-10" db="EMBL/GenBank/DDBJ databases">
        <authorList>
            <person name="de Groot N.N."/>
        </authorList>
    </citation>
    <scope>NUCLEOTIDE SEQUENCE [LARGE SCALE GENOMIC DNA]</scope>
    <source>
        <strain evidence="3">E92,LMG 26720,CCM 7988</strain>
    </source>
</reference>
<proteinExistence type="predicted"/>
<accession>A0A1I5MB68</accession>
<dbReference type="OrthoDB" id="291334at2"/>
<evidence type="ECO:0000256" key="1">
    <source>
        <dbReference type="SAM" id="MobiDB-lite"/>
    </source>
</evidence>
<keyword evidence="3" id="KW-1185">Reference proteome</keyword>
<dbReference type="RefSeq" id="WP_092010832.1">
    <property type="nucleotide sequence ID" value="NZ_FOXH01000001.1"/>
</dbReference>
<feature type="compositionally biased region" description="Pro residues" evidence="1">
    <location>
        <begin position="222"/>
        <end position="236"/>
    </location>
</feature>
<evidence type="ECO:0000313" key="2">
    <source>
        <dbReference type="EMBL" id="SFP06750.1"/>
    </source>
</evidence>
<dbReference type="SUPFAM" id="SSF74853">
    <property type="entry name" value="Lamin A/C globular tail domain"/>
    <property type="match status" value="1"/>
</dbReference>
<dbReference type="STRING" id="1079859.SAMN04515674_101220"/>
<name>A0A1I5MB68_9BACT</name>
<feature type="region of interest" description="Disordered" evidence="1">
    <location>
        <begin position="211"/>
        <end position="240"/>
    </location>
</feature>
<dbReference type="EMBL" id="FOXH01000001">
    <property type="protein sequence ID" value="SFP06750.1"/>
    <property type="molecule type" value="Genomic_DNA"/>
</dbReference>
<evidence type="ECO:0000313" key="3">
    <source>
        <dbReference type="Proteomes" id="UP000199306"/>
    </source>
</evidence>
<protein>
    <submittedName>
        <fullName evidence="2">Uncharacterized protein YukJ</fullName>
    </submittedName>
</protein>